<protein>
    <submittedName>
        <fullName evidence="2">Uncharacterized protein</fullName>
    </submittedName>
</protein>
<dbReference type="EMBL" id="CAKMRJ010005634">
    <property type="protein sequence ID" value="CAH1450426.1"/>
    <property type="molecule type" value="Genomic_DNA"/>
</dbReference>
<evidence type="ECO:0000313" key="2">
    <source>
        <dbReference type="EMBL" id="CAH1450426.1"/>
    </source>
</evidence>
<gene>
    <name evidence="2" type="ORF">LVIROSA_LOCUS35852</name>
</gene>
<comment type="caution">
    <text evidence="2">The sequence shown here is derived from an EMBL/GenBank/DDBJ whole genome shotgun (WGS) entry which is preliminary data.</text>
</comment>
<reference evidence="2 3" key="1">
    <citation type="submission" date="2022-01" db="EMBL/GenBank/DDBJ databases">
        <authorList>
            <person name="Xiong W."/>
            <person name="Schranz E."/>
        </authorList>
    </citation>
    <scope>NUCLEOTIDE SEQUENCE [LARGE SCALE GENOMIC DNA]</scope>
</reference>
<feature type="region of interest" description="Disordered" evidence="1">
    <location>
        <begin position="103"/>
        <end position="123"/>
    </location>
</feature>
<proteinExistence type="predicted"/>
<evidence type="ECO:0000256" key="1">
    <source>
        <dbReference type="SAM" id="MobiDB-lite"/>
    </source>
</evidence>
<accession>A0AAU9PL63</accession>
<dbReference type="AlphaFoldDB" id="A0AAU9PL63"/>
<sequence>MQPSGCTTATVPPFDRVLLSSTFNYPFVLSLQFQRTLHHRCYESTQRKENQYRLHHHYQSPSSLYLASPLPCSSPTDHQQQHPHSIGDLGDSGFKKHLRFHCTHQSSPSKPSNQPALSASSVTQFETEEISKMDNSGKLGSIKNELYNHRLTYLYPEASTSRTMIFGLFTSVGLFSMIRIPEYSN</sequence>
<evidence type="ECO:0000313" key="3">
    <source>
        <dbReference type="Proteomes" id="UP001157418"/>
    </source>
</evidence>
<organism evidence="2 3">
    <name type="scientific">Lactuca virosa</name>
    <dbReference type="NCBI Taxonomy" id="75947"/>
    <lineage>
        <taxon>Eukaryota</taxon>
        <taxon>Viridiplantae</taxon>
        <taxon>Streptophyta</taxon>
        <taxon>Embryophyta</taxon>
        <taxon>Tracheophyta</taxon>
        <taxon>Spermatophyta</taxon>
        <taxon>Magnoliopsida</taxon>
        <taxon>eudicotyledons</taxon>
        <taxon>Gunneridae</taxon>
        <taxon>Pentapetalae</taxon>
        <taxon>asterids</taxon>
        <taxon>campanulids</taxon>
        <taxon>Asterales</taxon>
        <taxon>Asteraceae</taxon>
        <taxon>Cichorioideae</taxon>
        <taxon>Cichorieae</taxon>
        <taxon>Lactucinae</taxon>
        <taxon>Lactuca</taxon>
    </lineage>
</organism>
<dbReference type="Proteomes" id="UP001157418">
    <property type="component" value="Unassembled WGS sequence"/>
</dbReference>
<keyword evidence="3" id="KW-1185">Reference proteome</keyword>
<name>A0AAU9PL63_9ASTR</name>